<sequence>MGYRRFWVGSESASWNFRRDLLECCGRGSRWEGFRPRSECRLERPRVSDLFSGFWFPNRTRGSSRPEISCQSPTAVQQSMVGGAWSRVVDTETRDFRRCRSGRIAGCRAEASLGAQIRSLGAQIKLCWALAFVKFDLSDLILDSGRIWVRIWDPSGNRIWILDPRQLLILIWYLFWFLGVRLLIYEFLTPSVTFELSVSESPLPGVHITGYGYGYRYYYIYTALVTYAVQRCRSASSHMVTFHSRCVCASCYLLLFFYIIGASVHLVKFFILSFDVFASLYVLLSFT</sequence>
<feature type="transmembrane region" description="Helical" evidence="1">
    <location>
        <begin position="208"/>
        <end position="230"/>
    </location>
</feature>
<gene>
    <name evidence="2" type="ORF">RchiOBHm_Chr3g0476931</name>
</gene>
<dbReference type="EMBL" id="PDCK01000041">
    <property type="protein sequence ID" value="PRQ44230.1"/>
    <property type="molecule type" value="Genomic_DNA"/>
</dbReference>
<keyword evidence="1" id="KW-0472">Membrane</keyword>
<feature type="transmembrane region" description="Helical" evidence="1">
    <location>
        <begin position="167"/>
        <end position="188"/>
    </location>
</feature>
<keyword evidence="3" id="KW-1185">Reference proteome</keyword>
<evidence type="ECO:0000256" key="1">
    <source>
        <dbReference type="SAM" id="Phobius"/>
    </source>
</evidence>
<proteinExistence type="predicted"/>
<protein>
    <submittedName>
        <fullName evidence="2">Uncharacterized protein</fullName>
    </submittedName>
</protein>
<organism evidence="2 3">
    <name type="scientific">Rosa chinensis</name>
    <name type="common">China rose</name>
    <dbReference type="NCBI Taxonomy" id="74649"/>
    <lineage>
        <taxon>Eukaryota</taxon>
        <taxon>Viridiplantae</taxon>
        <taxon>Streptophyta</taxon>
        <taxon>Embryophyta</taxon>
        <taxon>Tracheophyta</taxon>
        <taxon>Spermatophyta</taxon>
        <taxon>Magnoliopsida</taxon>
        <taxon>eudicotyledons</taxon>
        <taxon>Gunneridae</taxon>
        <taxon>Pentapetalae</taxon>
        <taxon>rosids</taxon>
        <taxon>fabids</taxon>
        <taxon>Rosales</taxon>
        <taxon>Rosaceae</taxon>
        <taxon>Rosoideae</taxon>
        <taxon>Rosoideae incertae sedis</taxon>
        <taxon>Rosa</taxon>
    </lineage>
</organism>
<dbReference type="AlphaFoldDB" id="A0A2P6RCU0"/>
<accession>A0A2P6RCU0</accession>
<evidence type="ECO:0000313" key="2">
    <source>
        <dbReference type="EMBL" id="PRQ44230.1"/>
    </source>
</evidence>
<dbReference type="Gramene" id="PRQ44230">
    <property type="protein sequence ID" value="PRQ44230"/>
    <property type="gene ID" value="RchiOBHm_Chr3g0476931"/>
</dbReference>
<reference evidence="2 3" key="1">
    <citation type="journal article" date="2018" name="Nat. Genet.">
        <title>The Rosa genome provides new insights in the design of modern roses.</title>
        <authorList>
            <person name="Bendahmane M."/>
        </authorList>
    </citation>
    <scope>NUCLEOTIDE SEQUENCE [LARGE SCALE GENOMIC DNA]</scope>
    <source>
        <strain evidence="3">cv. Old Blush</strain>
    </source>
</reference>
<name>A0A2P6RCU0_ROSCH</name>
<keyword evidence="1" id="KW-1133">Transmembrane helix</keyword>
<comment type="caution">
    <text evidence="2">The sequence shown here is derived from an EMBL/GenBank/DDBJ whole genome shotgun (WGS) entry which is preliminary data.</text>
</comment>
<keyword evidence="1" id="KW-0812">Transmembrane</keyword>
<dbReference type="Proteomes" id="UP000238479">
    <property type="component" value="Chromosome 3"/>
</dbReference>
<evidence type="ECO:0000313" key="3">
    <source>
        <dbReference type="Proteomes" id="UP000238479"/>
    </source>
</evidence>